<evidence type="ECO:0000256" key="3">
    <source>
        <dbReference type="ARBA" id="ARBA00022679"/>
    </source>
</evidence>
<gene>
    <name evidence="12" type="ORF">MXMO3_01620</name>
</gene>
<dbReference type="InterPro" id="IPR014710">
    <property type="entry name" value="RmlC-like_jellyroll"/>
</dbReference>
<evidence type="ECO:0000256" key="8">
    <source>
        <dbReference type="RuleBase" id="RU004190"/>
    </source>
</evidence>
<dbReference type="Pfam" id="PF01050">
    <property type="entry name" value="MannoseP_isomer"/>
    <property type="match status" value="1"/>
</dbReference>
<reference evidence="12 13" key="1">
    <citation type="submission" date="2017-05" db="EMBL/GenBank/DDBJ databases">
        <title>Genome Analysis of Maritalea myrionectae HL2708#5.</title>
        <authorList>
            <consortium name="Cotde Inc.-PKNU"/>
            <person name="Jang D."/>
            <person name="Oh H.-M."/>
        </authorList>
    </citation>
    <scope>NUCLEOTIDE SEQUENCE [LARGE SCALE GENOMIC DNA]</scope>
    <source>
        <strain evidence="12 13">HL2708#5</strain>
    </source>
</reference>
<dbReference type="EMBL" id="CP021330">
    <property type="protein sequence ID" value="AVX04149.1"/>
    <property type="molecule type" value="Genomic_DNA"/>
</dbReference>
<keyword evidence="5" id="KW-0547">Nucleotide-binding</keyword>
<dbReference type="InterPro" id="IPR001538">
    <property type="entry name" value="Man6P_isomerase-2_C"/>
</dbReference>
<evidence type="ECO:0000259" key="10">
    <source>
        <dbReference type="Pfam" id="PF01050"/>
    </source>
</evidence>
<evidence type="ECO:0000256" key="6">
    <source>
        <dbReference type="ARBA" id="ARBA00023134"/>
    </source>
</evidence>
<dbReference type="FunFam" id="2.60.120.10:FF:000032">
    <property type="entry name" value="Mannose-1-phosphate guanylyltransferase/mannose-6-phosphate isomerase"/>
    <property type="match status" value="1"/>
</dbReference>
<evidence type="ECO:0000313" key="12">
    <source>
        <dbReference type="EMBL" id="AVX04149.1"/>
    </source>
</evidence>
<comment type="catalytic activity">
    <reaction evidence="7">
        <text>alpha-D-mannose 1-phosphate + GTP + H(+) = GDP-alpha-D-mannose + diphosphate</text>
        <dbReference type="Rhea" id="RHEA:15229"/>
        <dbReference type="ChEBI" id="CHEBI:15378"/>
        <dbReference type="ChEBI" id="CHEBI:33019"/>
        <dbReference type="ChEBI" id="CHEBI:37565"/>
        <dbReference type="ChEBI" id="CHEBI:57527"/>
        <dbReference type="ChEBI" id="CHEBI:58409"/>
        <dbReference type="EC" id="2.7.7.13"/>
    </reaction>
</comment>
<protein>
    <recommendedName>
        <fullName evidence="2">mannose-1-phosphate guanylyltransferase</fullName>
        <ecNumber evidence="2">2.7.7.13</ecNumber>
    </recommendedName>
</protein>
<dbReference type="Pfam" id="PF22640">
    <property type="entry name" value="ManC_GMP_beta-helix"/>
    <property type="match status" value="1"/>
</dbReference>
<dbReference type="Gene3D" id="2.60.120.10">
    <property type="entry name" value="Jelly Rolls"/>
    <property type="match status" value="1"/>
</dbReference>
<organism evidence="12 13">
    <name type="scientific">Maritalea myrionectae</name>
    <dbReference type="NCBI Taxonomy" id="454601"/>
    <lineage>
        <taxon>Bacteria</taxon>
        <taxon>Pseudomonadati</taxon>
        <taxon>Pseudomonadota</taxon>
        <taxon>Alphaproteobacteria</taxon>
        <taxon>Hyphomicrobiales</taxon>
        <taxon>Devosiaceae</taxon>
        <taxon>Maritalea</taxon>
    </lineage>
</organism>
<evidence type="ECO:0000256" key="4">
    <source>
        <dbReference type="ARBA" id="ARBA00022695"/>
    </source>
</evidence>
<feature type="domain" description="MannoseP isomerase/GMP-like beta-helix" evidence="11">
    <location>
        <begin position="305"/>
        <end position="353"/>
    </location>
</feature>
<dbReference type="SUPFAM" id="SSF53448">
    <property type="entry name" value="Nucleotide-diphospho-sugar transferases"/>
    <property type="match status" value="1"/>
</dbReference>
<dbReference type="GO" id="GO:0005525">
    <property type="term" value="F:GTP binding"/>
    <property type="evidence" value="ECO:0007669"/>
    <property type="project" value="UniProtKB-KW"/>
</dbReference>
<dbReference type="CDD" id="cd02509">
    <property type="entry name" value="GDP-M1P_Guanylyltransferase"/>
    <property type="match status" value="1"/>
</dbReference>
<dbReference type="NCBIfam" id="TIGR01479">
    <property type="entry name" value="GMP_PMI"/>
    <property type="match status" value="1"/>
</dbReference>
<dbReference type="KEGG" id="mmyr:MXMO3_01620"/>
<dbReference type="InterPro" id="IPR054566">
    <property type="entry name" value="ManC/GMP-like_b-helix"/>
</dbReference>
<keyword evidence="6" id="KW-0342">GTP-binding</keyword>
<dbReference type="CDD" id="cd02213">
    <property type="entry name" value="cupin_PMI_typeII_C"/>
    <property type="match status" value="1"/>
</dbReference>
<accession>A0A2R4ME49</accession>
<dbReference type="InterPro" id="IPR011051">
    <property type="entry name" value="RmlC_Cupin_sf"/>
</dbReference>
<dbReference type="Pfam" id="PF00483">
    <property type="entry name" value="NTP_transferase"/>
    <property type="match status" value="1"/>
</dbReference>
<evidence type="ECO:0000313" key="13">
    <source>
        <dbReference type="Proteomes" id="UP000258927"/>
    </source>
</evidence>
<dbReference type="PANTHER" id="PTHR46390:SF1">
    <property type="entry name" value="MANNOSE-1-PHOSPHATE GUANYLYLTRANSFERASE"/>
    <property type="match status" value="1"/>
</dbReference>
<dbReference type="InterPro" id="IPR049577">
    <property type="entry name" value="GMPP_N"/>
</dbReference>
<sequence length="478" mass="52168">MVDQLSKIVPVIMAGGRGTRLWPISRSSRPKQFLALAGRDSLFQETLQRVADSDQFAAPVIVTNEEYRFLVAEQAQEVGVELGAILLEPAARNTTAAILAAALYLKDKTDDDQVLYVLASDHKVTADAGYTDAVVQATACAEAGELVTFGIAPTESATGYGYIKQGEKLESGGHRVAEFVEKPQLERAQEMLDAGGYYWNSGTFMMPRDVFIAECERLAPETSAAVGDAVAKATADLDFVRLDKQSFEQAPDISVDYAIFEKTDRAAVVPSAFSWSDLGSWDAVWKVGDMDAGGNVARGQVTLSETEDSLVYSDSAHVAVHGLKNIAVVVSEDAVFVGDLNATQRVGDIVKRLKSSEETMALTETHKTSYRPWGGYSSLVLGERFQVKRLFVKPGKQLSLQKHHHRSEHWVVVTGTAEVTVGDKVELLGENQSVYIPQGEVHRLANPGKIMLELIEVQTGSYFGEDDIIRLEDEFGRS</sequence>
<dbReference type="FunFam" id="3.90.550.10:FF:000046">
    <property type="entry name" value="Mannose-1-phosphate guanylyltransferase (GDP)"/>
    <property type="match status" value="1"/>
</dbReference>
<dbReference type="GO" id="GO:0000271">
    <property type="term" value="P:polysaccharide biosynthetic process"/>
    <property type="evidence" value="ECO:0007669"/>
    <property type="project" value="InterPro"/>
</dbReference>
<dbReference type="InterPro" id="IPR006375">
    <property type="entry name" value="Man1P_GuaTrfase/Man6P_Isoase"/>
</dbReference>
<dbReference type="PANTHER" id="PTHR46390">
    <property type="entry name" value="MANNOSE-1-PHOSPHATE GUANYLYLTRANSFERASE"/>
    <property type="match status" value="1"/>
</dbReference>
<evidence type="ECO:0000256" key="1">
    <source>
        <dbReference type="ARBA" id="ARBA00006115"/>
    </source>
</evidence>
<dbReference type="Gene3D" id="3.90.550.10">
    <property type="entry name" value="Spore Coat Polysaccharide Biosynthesis Protein SpsA, Chain A"/>
    <property type="match status" value="1"/>
</dbReference>
<comment type="similarity">
    <text evidence="1 8">Belongs to the mannose-6-phosphate isomerase type 2 family.</text>
</comment>
<evidence type="ECO:0000256" key="5">
    <source>
        <dbReference type="ARBA" id="ARBA00022741"/>
    </source>
</evidence>
<proteinExistence type="inferred from homology"/>
<dbReference type="AlphaFoldDB" id="A0A2R4ME49"/>
<dbReference type="STRING" id="1122213.GCA_000423365_01170"/>
<name>A0A2R4ME49_9HYPH</name>
<dbReference type="GO" id="GO:0004475">
    <property type="term" value="F:mannose-1-phosphate guanylyltransferase (GTP) activity"/>
    <property type="evidence" value="ECO:0007669"/>
    <property type="project" value="UniProtKB-EC"/>
</dbReference>
<evidence type="ECO:0000259" key="9">
    <source>
        <dbReference type="Pfam" id="PF00483"/>
    </source>
</evidence>
<dbReference type="Proteomes" id="UP000258927">
    <property type="component" value="Chromosome"/>
</dbReference>
<evidence type="ECO:0000256" key="2">
    <source>
        <dbReference type="ARBA" id="ARBA00012387"/>
    </source>
</evidence>
<keyword evidence="13" id="KW-1185">Reference proteome</keyword>
<evidence type="ECO:0000259" key="11">
    <source>
        <dbReference type="Pfam" id="PF22640"/>
    </source>
</evidence>
<dbReference type="RefSeq" id="WP_117395520.1">
    <property type="nucleotide sequence ID" value="NZ_CP021330.1"/>
</dbReference>
<keyword evidence="4 12" id="KW-0548">Nucleotidyltransferase</keyword>
<feature type="domain" description="Mannose-6-phosphate isomerase type II C-terminal" evidence="10">
    <location>
        <begin position="362"/>
        <end position="473"/>
    </location>
</feature>
<dbReference type="SUPFAM" id="SSF51182">
    <property type="entry name" value="RmlC-like cupins"/>
    <property type="match status" value="1"/>
</dbReference>
<dbReference type="GO" id="GO:0009298">
    <property type="term" value="P:GDP-mannose biosynthetic process"/>
    <property type="evidence" value="ECO:0007669"/>
    <property type="project" value="TreeGrafter"/>
</dbReference>
<evidence type="ECO:0000256" key="7">
    <source>
        <dbReference type="ARBA" id="ARBA00047343"/>
    </source>
</evidence>
<dbReference type="InterPro" id="IPR005835">
    <property type="entry name" value="NTP_transferase_dom"/>
</dbReference>
<dbReference type="InterPro" id="IPR029044">
    <property type="entry name" value="Nucleotide-diphossugar_trans"/>
</dbReference>
<keyword evidence="3 12" id="KW-0808">Transferase</keyword>
<dbReference type="EC" id="2.7.7.13" evidence="2"/>
<feature type="domain" description="Nucleotidyl transferase" evidence="9">
    <location>
        <begin position="10"/>
        <end position="288"/>
    </location>
</feature>
<dbReference type="InterPro" id="IPR051161">
    <property type="entry name" value="Mannose-6P_isomerase_type2"/>
</dbReference>